<gene>
    <name evidence="1" type="ORF">PMIN01_10248</name>
</gene>
<accession>A0A9P6KM25</accession>
<name>A0A9P6KM25_9PLEO</name>
<evidence type="ECO:0000313" key="2">
    <source>
        <dbReference type="Proteomes" id="UP000756921"/>
    </source>
</evidence>
<organism evidence="1 2">
    <name type="scientific">Paraphaeosphaeria minitans</name>
    <dbReference type="NCBI Taxonomy" id="565426"/>
    <lineage>
        <taxon>Eukaryota</taxon>
        <taxon>Fungi</taxon>
        <taxon>Dikarya</taxon>
        <taxon>Ascomycota</taxon>
        <taxon>Pezizomycotina</taxon>
        <taxon>Dothideomycetes</taxon>
        <taxon>Pleosporomycetidae</taxon>
        <taxon>Pleosporales</taxon>
        <taxon>Massarineae</taxon>
        <taxon>Didymosphaeriaceae</taxon>
        <taxon>Paraphaeosphaeria</taxon>
    </lineage>
</organism>
<evidence type="ECO:0000313" key="1">
    <source>
        <dbReference type="EMBL" id="KAF9731231.1"/>
    </source>
</evidence>
<keyword evidence="2" id="KW-1185">Reference proteome</keyword>
<dbReference type="Proteomes" id="UP000756921">
    <property type="component" value="Unassembled WGS sequence"/>
</dbReference>
<proteinExistence type="predicted"/>
<dbReference type="EMBL" id="WJXW01000012">
    <property type="protein sequence ID" value="KAF9731231.1"/>
    <property type="molecule type" value="Genomic_DNA"/>
</dbReference>
<dbReference type="AlphaFoldDB" id="A0A9P6KM25"/>
<protein>
    <submittedName>
        <fullName evidence="1">Uncharacterized protein</fullName>
    </submittedName>
</protein>
<comment type="caution">
    <text evidence="1">The sequence shown here is derived from an EMBL/GenBank/DDBJ whole genome shotgun (WGS) entry which is preliminary data.</text>
</comment>
<reference evidence="1" key="1">
    <citation type="journal article" date="2020" name="Mol. Plant Microbe Interact.">
        <title>Genome Sequence of the Biocontrol Agent Coniothyrium minitans strain Conio (IMI 134523).</title>
        <authorList>
            <person name="Patel D."/>
            <person name="Shittu T.A."/>
            <person name="Baroncelli R."/>
            <person name="Muthumeenakshi S."/>
            <person name="Osborne T.H."/>
            <person name="Janganan T.K."/>
            <person name="Sreenivasaprasad S."/>
        </authorList>
    </citation>
    <scope>NUCLEOTIDE SEQUENCE</scope>
    <source>
        <strain evidence="1">Conio</strain>
    </source>
</reference>
<sequence>MPARRIPRVKSCLTLPNNAQRRAHVVNVLRGEDLGPVVQDEHHTFHARKDGSKLPLPPVLDPIAVEKRWRWKQQKEKPGVAGFTPFQKKLLENPYAHVLASPVRIDRSLSTLLPSALLLTLHIKPHPKTLEPWLLPLSLSTPNPPKYLGPPLRFLAHSHNVAYLTARKEIWKKVLSQRFIPFLGPRGMAQLVWRKDMPEMLLNMLRARVEDKLAWFFKWRGRLVPVASPSSADTEDVEDVACFIFLGSLRSRADAIHDEADAIAAQADKWSDYFRTGYGKFFDPHITPPAHLPKATHHPPPWFQLVVPRLAPRAQFPPLECPTTRWRGRKVAVYSLTDMLGAERAEALIAETRYEGERCWVMKQGRQTVDVQMMLGQLASYLALPGPVWWPRL</sequence>
<dbReference type="OrthoDB" id="3363286at2759"/>